<gene>
    <name evidence="1" type="ORF">SAMN05444374_1231</name>
</gene>
<dbReference type="Proteomes" id="UP000182054">
    <property type="component" value="Unassembled WGS sequence"/>
</dbReference>
<dbReference type="EMBL" id="FOJN01000023">
    <property type="protein sequence ID" value="SFA62464.1"/>
    <property type="molecule type" value="Genomic_DNA"/>
</dbReference>
<sequence>MYAANDQRALRSYSETVSIPILSALDHLRLVTKSVLALGGSLPVAHATPLRTALTVASTALWLMHDDGDKRAARAAMLNYHDCSNYLIWLRLRSSSDVSGEKYPGLAEHVDRIERKRDHYASVALASGVDVTRVGWELDPVSRTVRVGCSGHL</sequence>
<dbReference type="AlphaFoldDB" id="A0A1I0UEJ8"/>
<accession>A0A1I0UEJ8</accession>
<evidence type="ECO:0000313" key="2">
    <source>
        <dbReference type="Proteomes" id="UP000182054"/>
    </source>
</evidence>
<reference evidence="1 2" key="1">
    <citation type="submission" date="2016-10" db="EMBL/GenBank/DDBJ databases">
        <authorList>
            <person name="de Groot N.N."/>
        </authorList>
    </citation>
    <scope>NUCLEOTIDE SEQUENCE [LARGE SCALE GENOMIC DNA]</scope>
    <source>
        <strain evidence="1 2">DSM 44908</strain>
    </source>
</reference>
<name>A0A1I0UEJ8_9NOCA</name>
<protein>
    <submittedName>
        <fullName evidence="1">Uncharacterized protein</fullName>
    </submittedName>
</protein>
<organism evidence="1 2">
    <name type="scientific">Rhodococcoides kroppenstedtii</name>
    <dbReference type="NCBI Taxonomy" id="293050"/>
    <lineage>
        <taxon>Bacteria</taxon>
        <taxon>Bacillati</taxon>
        <taxon>Actinomycetota</taxon>
        <taxon>Actinomycetes</taxon>
        <taxon>Mycobacteriales</taxon>
        <taxon>Nocardiaceae</taxon>
        <taxon>Rhodococcoides</taxon>
    </lineage>
</organism>
<proteinExistence type="predicted"/>
<evidence type="ECO:0000313" key="1">
    <source>
        <dbReference type="EMBL" id="SFA62464.1"/>
    </source>
</evidence>